<dbReference type="AlphaFoldDB" id="A0A8D8YR60"/>
<name>A0A8D8YR60_9HEMI</name>
<sequence>MLVLIVGVEFNVSVNSRGRVVTLAVQYLQQNVDQSEWPSLKATLTSWQEHIRRVKQVDTVMPIETSAQEHLLEEILRIPVSEEKLETILDRAVERRVIPTGKPILTVMKC</sequence>
<evidence type="ECO:0000313" key="1">
    <source>
        <dbReference type="EMBL" id="CAG6733583.1"/>
    </source>
</evidence>
<protein>
    <submittedName>
        <fullName evidence="1">Uncharacterized protein</fullName>
    </submittedName>
</protein>
<proteinExistence type="predicted"/>
<reference evidence="1" key="1">
    <citation type="submission" date="2021-05" db="EMBL/GenBank/DDBJ databases">
        <authorList>
            <person name="Alioto T."/>
            <person name="Alioto T."/>
            <person name="Gomez Garrido J."/>
        </authorList>
    </citation>
    <scope>NUCLEOTIDE SEQUENCE</scope>
</reference>
<dbReference type="EMBL" id="HBUF01390307">
    <property type="protein sequence ID" value="CAG6733579.1"/>
    <property type="molecule type" value="Transcribed_RNA"/>
</dbReference>
<accession>A0A8D8YR60</accession>
<organism evidence="1">
    <name type="scientific">Cacopsylla melanoneura</name>
    <dbReference type="NCBI Taxonomy" id="428564"/>
    <lineage>
        <taxon>Eukaryota</taxon>
        <taxon>Metazoa</taxon>
        <taxon>Ecdysozoa</taxon>
        <taxon>Arthropoda</taxon>
        <taxon>Hexapoda</taxon>
        <taxon>Insecta</taxon>
        <taxon>Pterygota</taxon>
        <taxon>Neoptera</taxon>
        <taxon>Paraneoptera</taxon>
        <taxon>Hemiptera</taxon>
        <taxon>Sternorrhyncha</taxon>
        <taxon>Psylloidea</taxon>
        <taxon>Psyllidae</taxon>
        <taxon>Psyllinae</taxon>
        <taxon>Cacopsylla</taxon>
    </lineage>
</organism>
<dbReference type="EMBL" id="HBUF01390310">
    <property type="protein sequence ID" value="CAG6733583.1"/>
    <property type="molecule type" value="Transcribed_RNA"/>
</dbReference>